<dbReference type="Proteomes" id="UP000294853">
    <property type="component" value="Chromosome"/>
</dbReference>
<dbReference type="CDD" id="cd13530">
    <property type="entry name" value="PBP2_peptides_like"/>
    <property type="match status" value="1"/>
</dbReference>
<comment type="similarity">
    <text evidence="2 4">Belongs to the bacterial solute-binding protein 3 family.</text>
</comment>
<dbReference type="OrthoDB" id="8454826at2"/>
<evidence type="ECO:0000256" key="4">
    <source>
        <dbReference type="RuleBase" id="RU003744"/>
    </source>
</evidence>
<evidence type="ECO:0000256" key="3">
    <source>
        <dbReference type="ARBA" id="ARBA00022729"/>
    </source>
</evidence>
<feature type="domain" description="Ionotropic glutamate receptor C-terminal" evidence="6">
    <location>
        <begin position="55"/>
        <end position="272"/>
    </location>
</feature>
<reference evidence="7 8" key="1">
    <citation type="submission" date="2019-03" db="EMBL/GenBank/DDBJ databases">
        <title>Three New Species of Nocardioides, Nocardioides euryhalodurans sp. nov., Nocardioides seonyuensis sp. nov. and Nocardioides eburneoflavus sp. nov. Iolated from Soil.</title>
        <authorList>
            <person name="Roh S.G."/>
            <person name="Lee C."/>
            <person name="Kim M.-K."/>
            <person name="Kim S.B."/>
        </authorList>
    </citation>
    <scope>NUCLEOTIDE SEQUENCE [LARGE SCALE GENOMIC DNA]</scope>
    <source>
        <strain evidence="7 8">MMS17-SY207-3</strain>
    </source>
</reference>
<sequence>MTPVSPALNRPRSRTRTGLATLGVALLVALTGCGGDAAGQSGDTLRDQDLVFENALTVCSDMPYEPFEYLENGQPTGFDIDLVRPIAEKLDVQLDVIDVTFDDITSGTVLNEGQCDLAVSAITISGERARVLDFSSPYFASKQALVAPQSSGLSSLEALAGQRVGVQADTTGETFLRDFAPQGTKIVPFGDAAELTSALTDGGIEAAIFDNTVSNKIVEDNPGMSVMKEFDTGEQYGMAVQKDGNIPLLRTINDVLAELRANGEYDKIYKKYF</sequence>
<accession>A0A4P7IFR2</accession>
<evidence type="ECO:0000259" key="5">
    <source>
        <dbReference type="SMART" id="SM00062"/>
    </source>
</evidence>
<evidence type="ECO:0000313" key="8">
    <source>
        <dbReference type="Proteomes" id="UP000294853"/>
    </source>
</evidence>
<evidence type="ECO:0000256" key="1">
    <source>
        <dbReference type="ARBA" id="ARBA00004196"/>
    </source>
</evidence>
<feature type="domain" description="Solute-binding protein family 3/N-terminal" evidence="5">
    <location>
        <begin position="55"/>
        <end position="273"/>
    </location>
</feature>
<dbReference type="GO" id="GO:0015276">
    <property type="term" value="F:ligand-gated monoatomic ion channel activity"/>
    <property type="evidence" value="ECO:0007669"/>
    <property type="project" value="InterPro"/>
</dbReference>
<dbReference type="EMBL" id="CP038436">
    <property type="protein sequence ID" value="QBX56124.1"/>
    <property type="molecule type" value="Genomic_DNA"/>
</dbReference>
<protein>
    <submittedName>
        <fullName evidence="7">Amino acid ABC transporter substrate-binding protein</fullName>
    </submittedName>
</protein>
<keyword evidence="8" id="KW-1185">Reference proteome</keyword>
<dbReference type="SMART" id="SM00079">
    <property type="entry name" value="PBPe"/>
    <property type="match status" value="1"/>
</dbReference>
<dbReference type="InterPro" id="IPR018313">
    <property type="entry name" value="SBP_3_CS"/>
</dbReference>
<comment type="subcellular location">
    <subcellularLocation>
        <location evidence="1">Cell envelope</location>
    </subcellularLocation>
</comment>
<dbReference type="RefSeq" id="WP_135268115.1">
    <property type="nucleotide sequence ID" value="NZ_CP038436.1"/>
</dbReference>
<dbReference type="Gene3D" id="3.40.190.10">
    <property type="entry name" value="Periplasmic binding protein-like II"/>
    <property type="match status" value="2"/>
</dbReference>
<dbReference type="GO" id="GO:0030313">
    <property type="term" value="C:cell envelope"/>
    <property type="evidence" value="ECO:0007669"/>
    <property type="project" value="UniProtKB-SubCell"/>
</dbReference>
<dbReference type="InterPro" id="IPR001638">
    <property type="entry name" value="Solute-binding_3/MltF_N"/>
</dbReference>
<dbReference type="PANTHER" id="PTHR35936:SF17">
    <property type="entry name" value="ARGININE-BINDING EXTRACELLULAR PROTEIN ARTP"/>
    <property type="match status" value="1"/>
</dbReference>
<evidence type="ECO:0000256" key="2">
    <source>
        <dbReference type="ARBA" id="ARBA00010333"/>
    </source>
</evidence>
<gene>
    <name evidence="7" type="ORF">EXE58_12050</name>
</gene>
<name>A0A4P7IFR2_9ACTN</name>
<proteinExistence type="inferred from homology"/>
<dbReference type="SUPFAM" id="SSF53850">
    <property type="entry name" value="Periplasmic binding protein-like II"/>
    <property type="match status" value="1"/>
</dbReference>
<dbReference type="PANTHER" id="PTHR35936">
    <property type="entry name" value="MEMBRANE-BOUND LYTIC MUREIN TRANSGLYCOSYLASE F"/>
    <property type="match status" value="1"/>
</dbReference>
<evidence type="ECO:0000313" key="7">
    <source>
        <dbReference type="EMBL" id="QBX56124.1"/>
    </source>
</evidence>
<organism evidence="7 8">
    <name type="scientific">Nocardioides seonyuensis</name>
    <dbReference type="NCBI Taxonomy" id="2518371"/>
    <lineage>
        <taxon>Bacteria</taxon>
        <taxon>Bacillati</taxon>
        <taxon>Actinomycetota</taxon>
        <taxon>Actinomycetes</taxon>
        <taxon>Propionibacteriales</taxon>
        <taxon>Nocardioidaceae</taxon>
        <taxon>Nocardioides</taxon>
    </lineage>
</organism>
<dbReference type="KEGG" id="nsn:EXE58_12050"/>
<dbReference type="AlphaFoldDB" id="A0A4P7IFR2"/>
<dbReference type="SMART" id="SM00062">
    <property type="entry name" value="PBPb"/>
    <property type="match status" value="1"/>
</dbReference>
<dbReference type="PROSITE" id="PS01039">
    <property type="entry name" value="SBP_BACTERIAL_3"/>
    <property type="match status" value="1"/>
</dbReference>
<dbReference type="GO" id="GO:0016020">
    <property type="term" value="C:membrane"/>
    <property type="evidence" value="ECO:0007669"/>
    <property type="project" value="InterPro"/>
</dbReference>
<dbReference type="InterPro" id="IPR001320">
    <property type="entry name" value="Iontro_rcpt_C"/>
</dbReference>
<keyword evidence="3" id="KW-0732">Signal</keyword>
<dbReference type="Pfam" id="PF00497">
    <property type="entry name" value="SBP_bac_3"/>
    <property type="match status" value="1"/>
</dbReference>
<evidence type="ECO:0000259" key="6">
    <source>
        <dbReference type="SMART" id="SM00079"/>
    </source>
</evidence>